<reference evidence="1 2" key="1">
    <citation type="submission" date="2013-03" db="EMBL/GenBank/DDBJ databases">
        <authorList>
            <person name="Warren W."/>
            <person name="Wilson R.K."/>
        </authorList>
    </citation>
    <scope>NUCLEOTIDE SEQUENCE</scope>
</reference>
<dbReference type="Ensembl" id="ENSMFAT00000050712.2">
    <property type="protein sequence ID" value="ENSMFAP00000011596.2"/>
    <property type="gene ID" value="ENSMFAG00000017159.2"/>
</dbReference>
<reference evidence="1" key="3">
    <citation type="submission" date="2025-09" db="UniProtKB">
        <authorList>
            <consortium name="Ensembl"/>
        </authorList>
    </citation>
    <scope>IDENTIFICATION</scope>
</reference>
<sequence length="132" mass="15326">MRRAWKSSNSCWRDCAELRRRERLLRRGLEGMHCAGVSIKCLEAECEKQCCQDYRDIDHKCIRGLSRSIRDAMKEGHFYSVSYQIQLIIHCNEESVGNSKSDLNVPLTNPTLLFVSYYCEMISCAYNAVSFK</sequence>
<organism evidence="1 2">
    <name type="scientific">Macaca fascicularis</name>
    <name type="common">Crab-eating macaque</name>
    <name type="synonym">Cynomolgus monkey</name>
    <dbReference type="NCBI Taxonomy" id="9541"/>
    <lineage>
        <taxon>Eukaryota</taxon>
        <taxon>Metazoa</taxon>
        <taxon>Chordata</taxon>
        <taxon>Craniata</taxon>
        <taxon>Vertebrata</taxon>
        <taxon>Euteleostomi</taxon>
        <taxon>Mammalia</taxon>
        <taxon>Eutheria</taxon>
        <taxon>Euarchontoglires</taxon>
        <taxon>Primates</taxon>
        <taxon>Haplorrhini</taxon>
        <taxon>Catarrhini</taxon>
        <taxon>Cercopithecidae</taxon>
        <taxon>Cercopithecinae</taxon>
        <taxon>Macaca</taxon>
    </lineage>
</organism>
<evidence type="ECO:0000313" key="2">
    <source>
        <dbReference type="Proteomes" id="UP000233100"/>
    </source>
</evidence>
<keyword evidence="2" id="KW-1185">Reference proteome</keyword>
<dbReference type="Bgee" id="ENSMFAG00000017159">
    <property type="expression patterns" value="Expressed in multicellular organism"/>
</dbReference>
<accession>A0A2K5UGQ5</accession>
<dbReference type="GeneTree" id="ENSGT00910000147721"/>
<reference evidence="1" key="2">
    <citation type="submission" date="2025-08" db="UniProtKB">
        <authorList>
            <consortium name="Ensembl"/>
        </authorList>
    </citation>
    <scope>IDENTIFICATION</scope>
</reference>
<name>A0A2K5UGQ5_MACFA</name>
<protein>
    <submittedName>
        <fullName evidence="1">Uncharacterized protein</fullName>
    </submittedName>
</protein>
<dbReference type="VEuPathDB" id="HostDB:ENSMFAG00000017159"/>
<dbReference type="AlphaFoldDB" id="A0A2K5UGQ5"/>
<proteinExistence type="predicted"/>
<evidence type="ECO:0000313" key="1">
    <source>
        <dbReference type="Ensembl" id="ENSMFAP00000011596.2"/>
    </source>
</evidence>
<dbReference type="Proteomes" id="UP000233100">
    <property type="component" value="Chromosome 20"/>
</dbReference>